<dbReference type="PANTHER" id="PTHR43394">
    <property type="entry name" value="ATP-DEPENDENT PERMEASE MDL1, MITOCHONDRIAL"/>
    <property type="match status" value="1"/>
</dbReference>
<keyword evidence="8" id="KW-1185">Reference proteome</keyword>
<feature type="transmembrane region" description="Helical" evidence="5">
    <location>
        <begin position="44"/>
        <end position="68"/>
    </location>
</feature>
<dbReference type="InterPro" id="IPR003439">
    <property type="entry name" value="ABC_transporter-like_ATP-bd"/>
</dbReference>
<protein>
    <submittedName>
        <fullName evidence="7">Multidrug ABC transporter ATP-binding protein</fullName>
    </submittedName>
</protein>
<evidence type="ECO:0000313" key="7">
    <source>
        <dbReference type="EMBL" id="GGB47523.1"/>
    </source>
</evidence>
<dbReference type="InterPro" id="IPR011527">
    <property type="entry name" value="ABC1_TM_dom"/>
</dbReference>
<keyword evidence="7" id="KW-0547">Nucleotide-binding</keyword>
<comment type="subcellular location">
    <subcellularLocation>
        <location evidence="1">Cell membrane</location>
        <topology evidence="1">Multi-pass membrane protein</topology>
    </subcellularLocation>
</comment>
<dbReference type="Pfam" id="PF00005">
    <property type="entry name" value="ABC_tran"/>
    <property type="match status" value="1"/>
</dbReference>
<dbReference type="InterPro" id="IPR039421">
    <property type="entry name" value="Type_1_exporter"/>
</dbReference>
<dbReference type="InterPro" id="IPR017871">
    <property type="entry name" value="ABC_transporter-like_CS"/>
</dbReference>
<feature type="transmembrane region" description="Helical" evidence="5">
    <location>
        <begin position="265"/>
        <end position="290"/>
    </location>
</feature>
<keyword evidence="4 5" id="KW-0472">Membrane</keyword>
<comment type="caution">
    <text evidence="7">The sequence shown here is derived from an EMBL/GenBank/DDBJ whole genome shotgun (WGS) entry which is preliminary data.</text>
</comment>
<feature type="transmembrane region" description="Helical" evidence="5">
    <location>
        <begin position="184"/>
        <end position="204"/>
    </location>
</feature>
<dbReference type="GO" id="GO:0005524">
    <property type="term" value="F:ATP binding"/>
    <property type="evidence" value="ECO:0007669"/>
    <property type="project" value="UniProtKB-KW"/>
</dbReference>
<feature type="transmembrane region" description="Helical" evidence="5">
    <location>
        <begin position="296"/>
        <end position="325"/>
    </location>
</feature>
<evidence type="ECO:0000256" key="4">
    <source>
        <dbReference type="ARBA" id="ARBA00023136"/>
    </source>
</evidence>
<dbReference type="Pfam" id="PF00664">
    <property type="entry name" value="ABC_membrane"/>
    <property type="match status" value="1"/>
</dbReference>
<evidence type="ECO:0000256" key="1">
    <source>
        <dbReference type="ARBA" id="ARBA00004651"/>
    </source>
</evidence>
<dbReference type="EMBL" id="BMGC01000059">
    <property type="protein sequence ID" value="GGB47523.1"/>
    <property type="molecule type" value="Genomic_DNA"/>
</dbReference>
<dbReference type="GO" id="GO:0005886">
    <property type="term" value="C:plasma membrane"/>
    <property type="evidence" value="ECO:0007669"/>
    <property type="project" value="UniProtKB-SubCell"/>
</dbReference>
<name>A0A916X066_9ACTN</name>
<feature type="transmembrane region" description="Helical" evidence="5">
    <location>
        <begin position="157"/>
        <end position="178"/>
    </location>
</feature>
<dbReference type="CDD" id="cd07346">
    <property type="entry name" value="ABC_6TM_exporters"/>
    <property type="match status" value="1"/>
</dbReference>
<dbReference type="SUPFAM" id="SSF90123">
    <property type="entry name" value="ABC transporter transmembrane region"/>
    <property type="match status" value="1"/>
</dbReference>
<evidence type="ECO:0000256" key="2">
    <source>
        <dbReference type="ARBA" id="ARBA00022692"/>
    </source>
</evidence>
<sequence>MSLLNRPLLQPASTPPEQVPISIDNANARRLVWRTMFSCPRLTVPAAILLILHQFCEALVPVVMGRAIDQAISTGDSGALFTWIVVLAVVFLALSTTFRFGSRLGYLAVNTVGHRLRSAVTDRILDPRGMAGPQRSAGTLLSIATSDVMRLAMTVSLGLYPVAELAAVVFCGAMLLSISWPLGLAILVAAPLLLWFMDVVGAPLRRRSEHEQQRAGEAAGSAADLMTGYRVIAGMAAQPEAAHRYRQSSRRALTAVVHARRAEGAFLVATGLFTSLLVVGVGVAAGLLAVHGSISVGQLIAVVGLTIFVIAPLSMIGANLGAVWASGLASAQRVLGVLTAPPAVTTGDRPAPGPDGSGVSIRGLTQGDIDGLDLDIAAPGMTVITGAGGDLAAVLSRAVRPDAGTVLVNGTDLFDIAYPDVLTLLRVAPHSADLFTGSVIDNVAGGAMVGDAAGEETAADLTRVDRSLLAAGADDLADILPDGLDTDVGESGRFLSGGQRQRVALARALAADTDYLVLVDPTTAVDSVTESMIAARIAELRRDRATIVLTDSPAFLAVADRVVVL</sequence>
<dbReference type="InterPro" id="IPR036640">
    <property type="entry name" value="ABC1_TM_sf"/>
</dbReference>
<dbReference type="GO" id="GO:0016887">
    <property type="term" value="F:ATP hydrolysis activity"/>
    <property type="evidence" value="ECO:0007669"/>
    <property type="project" value="InterPro"/>
</dbReference>
<proteinExistence type="predicted"/>
<dbReference type="PROSITE" id="PS00211">
    <property type="entry name" value="ABC_TRANSPORTER_1"/>
    <property type="match status" value="1"/>
</dbReference>
<reference evidence="7" key="2">
    <citation type="submission" date="2020-09" db="EMBL/GenBank/DDBJ databases">
        <authorList>
            <person name="Sun Q."/>
            <person name="Zhou Y."/>
        </authorList>
    </citation>
    <scope>NUCLEOTIDE SEQUENCE</scope>
    <source>
        <strain evidence="7">CGMCC 1.12827</strain>
    </source>
</reference>
<keyword evidence="3 5" id="KW-1133">Transmembrane helix</keyword>
<organism evidence="7 8">
    <name type="scientific">Gordonia jinhuaensis</name>
    <dbReference type="NCBI Taxonomy" id="1517702"/>
    <lineage>
        <taxon>Bacteria</taxon>
        <taxon>Bacillati</taxon>
        <taxon>Actinomycetota</taxon>
        <taxon>Actinomycetes</taxon>
        <taxon>Mycobacteriales</taxon>
        <taxon>Gordoniaceae</taxon>
        <taxon>Gordonia</taxon>
    </lineage>
</organism>
<reference evidence="7" key="1">
    <citation type="journal article" date="2014" name="Int. J. Syst. Evol. Microbiol.">
        <title>Complete genome sequence of Corynebacterium casei LMG S-19264T (=DSM 44701T), isolated from a smear-ripened cheese.</title>
        <authorList>
            <consortium name="US DOE Joint Genome Institute (JGI-PGF)"/>
            <person name="Walter F."/>
            <person name="Albersmeier A."/>
            <person name="Kalinowski J."/>
            <person name="Ruckert C."/>
        </authorList>
    </citation>
    <scope>NUCLEOTIDE SEQUENCE</scope>
    <source>
        <strain evidence="7">CGMCC 1.12827</strain>
    </source>
</reference>
<keyword evidence="7" id="KW-0067">ATP-binding</keyword>
<evidence type="ECO:0000256" key="5">
    <source>
        <dbReference type="SAM" id="Phobius"/>
    </source>
</evidence>
<dbReference type="InterPro" id="IPR027417">
    <property type="entry name" value="P-loop_NTPase"/>
</dbReference>
<evidence type="ECO:0000259" key="6">
    <source>
        <dbReference type="PROSITE" id="PS50929"/>
    </source>
</evidence>
<evidence type="ECO:0000256" key="3">
    <source>
        <dbReference type="ARBA" id="ARBA00022989"/>
    </source>
</evidence>
<feature type="transmembrane region" description="Helical" evidence="5">
    <location>
        <begin position="80"/>
        <end position="98"/>
    </location>
</feature>
<dbReference type="PANTHER" id="PTHR43394:SF1">
    <property type="entry name" value="ATP-BINDING CASSETTE SUB-FAMILY B MEMBER 10, MITOCHONDRIAL"/>
    <property type="match status" value="1"/>
</dbReference>
<dbReference type="PROSITE" id="PS50929">
    <property type="entry name" value="ABC_TM1F"/>
    <property type="match status" value="1"/>
</dbReference>
<dbReference type="GO" id="GO:0015421">
    <property type="term" value="F:ABC-type oligopeptide transporter activity"/>
    <property type="evidence" value="ECO:0007669"/>
    <property type="project" value="TreeGrafter"/>
</dbReference>
<evidence type="ECO:0000313" key="8">
    <source>
        <dbReference type="Proteomes" id="UP000621454"/>
    </source>
</evidence>
<keyword evidence="2 5" id="KW-0812">Transmembrane</keyword>
<accession>A0A916X066</accession>
<dbReference type="AlphaFoldDB" id="A0A916X066"/>
<dbReference type="SUPFAM" id="SSF52540">
    <property type="entry name" value="P-loop containing nucleoside triphosphate hydrolases"/>
    <property type="match status" value="1"/>
</dbReference>
<feature type="domain" description="ABC transmembrane type-1" evidence="6">
    <location>
        <begin position="46"/>
        <end position="323"/>
    </location>
</feature>
<dbReference type="Proteomes" id="UP000621454">
    <property type="component" value="Unassembled WGS sequence"/>
</dbReference>
<dbReference type="Gene3D" id="1.20.1560.10">
    <property type="entry name" value="ABC transporter type 1, transmembrane domain"/>
    <property type="match status" value="1"/>
</dbReference>
<dbReference type="Gene3D" id="3.40.50.300">
    <property type="entry name" value="P-loop containing nucleotide triphosphate hydrolases"/>
    <property type="match status" value="1"/>
</dbReference>
<gene>
    <name evidence="7" type="ORF">GCM10011489_38440</name>
</gene>